<gene>
    <name evidence="1" type="ORF">ROJ8625_02388</name>
</gene>
<sequence length="273" mass="30594">MKLFLYRLSLTDQYAGGLFEGVYEPEISREEFLRRRLSSSFGFDYRKGIRLRYEFIQEDRGIIAAALCRWIPETAENDPADPFAQSEGGRWKRAAVFCNISDDQQVVGLEDVNGVGTPDSILGGLVETINAFTLGEPYRIDAEALPRSGSFREAVSGFPGPITSIKFDLVVPNPPDAEKETREALKRLREETGMERRKEELSSEHGLNVDSEYINGFVQYSEEGGGNIVAKSASEEVYNSNKMVRYATISDELRPTGSPIKNLFNALIEILMK</sequence>
<dbReference type="EMBL" id="FWFK01000004">
    <property type="protein sequence ID" value="SLN48830.1"/>
    <property type="molecule type" value="Genomic_DNA"/>
</dbReference>
<dbReference type="AlphaFoldDB" id="A0A1X6ZEG5"/>
<protein>
    <submittedName>
        <fullName evidence="1">Uncharacterized protein</fullName>
    </submittedName>
</protein>
<name>A0A1X6ZEG5_9RHOB</name>
<dbReference type="OrthoDB" id="8457064at2"/>
<dbReference type="RefSeq" id="WP_143535107.1">
    <property type="nucleotide sequence ID" value="NZ_FWFK01000004.1"/>
</dbReference>
<evidence type="ECO:0000313" key="2">
    <source>
        <dbReference type="Proteomes" id="UP000193570"/>
    </source>
</evidence>
<accession>A0A1X6ZEG5</accession>
<dbReference type="Proteomes" id="UP000193570">
    <property type="component" value="Unassembled WGS sequence"/>
</dbReference>
<organism evidence="1 2">
    <name type="scientific">Roseivivax jejudonensis</name>
    <dbReference type="NCBI Taxonomy" id="1529041"/>
    <lineage>
        <taxon>Bacteria</taxon>
        <taxon>Pseudomonadati</taxon>
        <taxon>Pseudomonadota</taxon>
        <taxon>Alphaproteobacteria</taxon>
        <taxon>Rhodobacterales</taxon>
        <taxon>Roseobacteraceae</taxon>
        <taxon>Roseivivax</taxon>
    </lineage>
</organism>
<reference evidence="1 2" key="1">
    <citation type="submission" date="2017-03" db="EMBL/GenBank/DDBJ databases">
        <authorList>
            <person name="Afonso C.L."/>
            <person name="Miller P.J."/>
            <person name="Scott M.A."/>
            <person name="Spackman E."/>
            <person name="Goraichik I."/>
            <person name="Dimitrov K.M."/>
            <person name="Suarez D.L."/>
            <person name="Swayne D.E."/>
        </authorList>
    </citation>
    <scope>NUCLEOTIDE SEQUENCE [LARGE SCALE GENOMIC DNA]</scope>
    <source>
        <strain evidence="1 2">CECT 8625</strain>
    </source>
</reference>
<keyword evidence="2" id="KW-1185">Reference proteome</keyword>
<proteinExistence type="predicted"/>
<dbReference type="Pfam" id="PF15931">
    <property type="entry name" value="DUF4747"/>
    <property type="match status" value="1"/>
</dbReference>
<evidence type="ECO:0000313" key="1">
    <source>
        <dbReference type="EMBL" id="SLN48830.1"/>
    </source>
</evidence>
<dbReference type="InterPro" id="IPR031832">
    <property type="entry name" value="DUF4747"/>
</dbReference>